<evidence type="ECO:0000313" key="2">
    <source>
        <dbReference type="Proteomes" id="UP000295264"/>
    </source>
</evidence>
<dbReference type="Proteomes" id="UP000295264">
    <property type="component" value="Unassembled WGS sequence"/>
</dbReference>
<evidence type="ECO:0000313" key="1">
    <source>
        <dbReference type="EMBL" id="TEA37241.1"/>
    </source>
</evidence>
<dbReference type="EMBL" id="QWLN02005709">
    <property type="protein sequence ID" value="TEA37241.1"/>
    <property type="molecule type" value="Genomic_DNA"/>
</dbReference>
<protein>
    <submittedName>
        <fullName evidence="1">Uncharacterized protein</fullName>
    </submittedName>
</protein>
<sequence length="17" mass="1819">PANAILNQFQPAATSYL</sequence>
<gene>
    <name evidence="1" type="ORF">DBR06_SOUSAS10010016</name>
</gene>
<name>A0A484GP74_SOUCH</name>
<feature type="non-terminal residue" evidence="1">
    <location>
        <position position="1"/>
    </location>
</feature>
<accession>A0A484GP74</accession>
<reference evidence="1 2" key="1">
    <citation type="journal article" date="2018" name="Genomics">
        <title>Molecular footprints of inshore aquatic adaptation in Indo-Pacific humpback dolphin (Sousa chinensis).</title>
        <authorList>
            <person name="Ming Y."/>
            <person name="Jian J."/>
            <person name="Yu F."/>
            <person name="Yu X."/>
            <person name="Wang J."/>
            <person name="Liu W."/>
        </authorList>
    </citation>
    <scope>NUCLEOTIDE SEQUENCE [LARGE SCALE GENOMIC DNA]</scope>
    <source>
        <strain evidence="1">MY-2018</strain>
        <tissue evidence="1">Skin</tissue>
    </source>
</reference>
<keyword evidence="2" id="KW-1185">Reference proteome</keyword>
<feature type="non-terminal residue" evidence="1">
    <location>
        <position position="17"/>
    </location>
</feature>
<dbReference type="AlphaFoldDB" id="A0A484GP74"/>
<organism evidence="1 2">
    <name type="scientific">Sousa chinensis</name>
    <name type="common">Indo-pacific humpbacked dolphin</name>
    <name type="synonym">Steno chinensis</name>
    <dbReference type="NCBI Taxonomy" id="103600"/>
    <lineage>
        <taxon>Eukaryota</taxon>
        <taxon>Metazoa</taxon>
        <taxon>Chordata</taxon>
        <taxon>Craniata</taxon>
        <taxon>Vertebrata</taxon>
        <taxon>Euteleostomi</taxon>
        <taxon>Mammalia</taxon>
        <taxon>Eutheria</taxon>
        <taxon>Laurasiatheria</taxon>
        <taxon>Artiodactyla</taxon>
        <taxon>Whippomorpha</taxon>
        <taxon>Cetacea</taxon>
        <taxon>Odontoceti</taxon>
        <taxon>Delphinidae</taxon>
        <taxon>Sousa</taxon>
    </lineage>
</organism>
<comment type="caution">
    <text evidence="1">The sequence shown here is derived from an EMBL/GenBank/DDBJ whole genome shotgun (WGS) entry which is preliminary data.</text>
</comment>
<proteinExistence type="predicted"/>